<dbReference type="Gene3D" id="3.40.630.30">
    <property type="match status" value="1"/>
</dbReference>
<dbReference type="InterPro" id="IPR050832">
    <property type="entry name" value="Bact_Acetyltransf"/>
</dbReference>
<evidence type="ECO:0000256" key="2">
    <source>
        <dbReference type="ARBA" id="ARBA00023315"/>
    </source>
</evidence>
<comment type="caution">
    <text evidence="4">The sequence shown here is derived from an EMBL/GenBank/DDBJ whole genome shotgun (WGS) entry which is preliminary data.</text>
</comment>
<dbReference type="InterPro" id="IPR000182">
    <property type="entry name" value="GNAT_dom"/>
</dbReference>
<dbReference type="Proteomes" id="UP000295198">
    <property type="component" value="Unassembled WGS sequence"/>
</dbReference>
<accession>A0A4V1XZC6</accession>
<keyword evidence="2" id="KW-0012">Acyltransferase</keyword>
<dbReference type="CDD" id="cd04301">
    <property type="entry name" value="NAT_SF"/>
    <property type="match status" value="1"/>
</dbReference>
<dbReference type="PANTHER" id="PTHR43877">
    <property type="entry name" value="AMINOALKYLPHOSPHONATE N-ACETYLTRANSFERASE-RELATED-RELATED"/>
    <property type="match status" value="1"/>
</dbReference>
<dbReference type="GO" id="GO:0016747">
    <property type="term" value="F:acyltransferase activity, transferring groups other than amino-acyl groups"/>
    <property type="evidence" value="ECO:0007669"/>
    <property type="project" value="InterPro"/>
</dbReference>
<dbReference type="PROSITE" id="PS51186">
    <property type="entry name" value="GNAT"/>
    <property type="match status" value="1"/>
</dbReference>
<dbReference type="Pfam" id="PF00583">
    <property type="entry name" value="Acetyltransf_1"/>
    <property type="match status" value="1"/>
</dbReference>
<feature type="domain" description="N-acetyltransferase" evidence="3">
    <location>
        <begin position="8"/>
        <end position="172"/>
    </location>
</feature>
<dbReference type="RefSeq" id="WP_134716778.1">
    <property type="nucleotide sequence ID" value="NZ_SDKM01000012.1"/>
</dbReference>
<keyword evidence="1 4" id="KW-0808">Transferase</keyword>
<protein>
    <submittedName>
        <fullName evidence="4">GNAT family N-acetyltransferase</fullName>
    </submittedName>
</protein>
<evidence type="ECO:0000313" key="4">
    <source>
        <dbReference type="EMBL" id="RYP86279.1"/>
    </source>
</evidence>
<organism evidence="4 5">
    <name type="scientific">Nocardioides guangzhouensis</name>
    <dbReference type="NCBI Taxonomy" id="2497878"/>
    <lineage>
        <taxon>Bacteria</taxon>
        <taxon>Bacillati</taxon>
        <taxon>Actinomycetota</taxon>
        <taxon>Actinomycetes</taxon>
        <taxon>Propionibacteriales</taxon>
        <taxon>Nocardioidaceae</taxon>
        <taxon>Nocardioides</taxon>
    </lineage>
</organism>
<dbReference type="PANTHER" id="PTHR43877:SF2">
    <property type="entry name" value="AMINOALKYLPHOSPHONATE N-ACETYLTRANSFERASE-RELATED"/>
    <property type="match status" value="1"/>
</dbReference>
<sequence length="191" mass="20716">MTDARQRVEIRARTIADLPALVEILWDQQPESSYPLRNPLPMPTTAFLHADDADAAWTALLDGRPVGHVCRTTGHPDPAVEQACAAAHGCAVDELGWVSTLYVGRSARRLGVGRRLMHAVVADLRAAGRRPCLEVYPARPAALGLYTSEGWLEVVRTRPEWLRAVRGDDGPDVQVLVLPAGEAGSASRDRA</sequence>
<keyword evidence="5" id="KW-1185">Reference proteome</keyword>
<dbReference type="OrthoDB" id="3216107at2"/>
<dbReference type="InterPro" id="IPR016181">
    <property type="entry name" value="Acyl_CoA_acyltransferase"/>
</dbReference>
<reference evidence="4 5" key="1">
    <citation type="submission" date="2019-01" db="EMBL/GenBank/DDBJ databases">
        <title>Nocardioides guangzhouensis sp. nov., an actinobacterium isolated from soil.</title>
        <authorList>
            <person name="Fu Y."/>
            <person name="Cai Y."/>
            <person name="Lin Z."/>
            <person name="Chen P."/>
        </authorList>
    </citation>
    <scope>NUCLEOTIDE SEQUENCE [LARGE SCALE GENOMIC DNA]</scope>
    <source>
        <strain evidence="4 5">130</strain>
    </source>
</reference>
<dbReference type="AlphaFoldDB" id="A0A4V1XZC6"/>
<proteinExistence type="predicted"/>
<dbReference type="EMBL" id="SDKM01000012">
    <property type="protein sequence ID" value="RYP86279.1"/>
    <property type="molecule type" value="Genomic_DNA"/>
</dbReference>
<evidence type="ECO:0000259" key="3">
    <source>
        <dbReference type="PROSITE" id="PS51186"/>
    </source>
</evidence>
<name>A0A4V1XZC6_9ACTN</name>
<gene>
    <name evidence="4" type="ORF">EKO23_10015</name>
</gene>
<dbReference type="SUPFAM" id="SSF55729">
    <property type="entry name" value="Acyl-CoA N-acyltransferases (Nat)"/>
    <property type="match status" value="1"/>
</dbReference>
<evidence type="ECO:0000313" key="5">
    <source>
        <dbReference type="Proteomes" id="UP000295198"/>
    </source>
</evidence>
<evidence type="ECO:0000256" key="1">
    <source>
        <dbReference type="ARBA" id="ARBA00022679"/>
    </source>
</evidence>